<feature type="compositionally biased region" description="Basic and acidic residues" evidence="5">
    <location>
        <begin position="36"/>
        <end position="74"/>
    </location>
</feature>
<dbReference type="Gene3D" id="1.20.5.190">
    <property type="match status" value="1"/>
</dbReference>
<dbReference type="InterPro" id="IPR000048">
    <property type="entry name" value="IQ_motif_EF-hand-BS"/>
</dbReference>
<evidence type="ECO:0000313" key="6">
    <source>
        <dbReference type="EMBL" id="KAG0293886.1"/>
    </source>
</evidence>
<dbReference type="Proteomes" id="UP001194696">
    <property type="component" value="Unassembled WGS sequence"/>
</dbReference>
<dbReference type="CDD" id="cd23767">
    <property type="entry name" value="IQCD"/>
    <property type="match status" value="1"/>
</dbReference>
<evidence type="ECO:0000313" key="7">
    <source>
        <dbReference type="Proteomes" id="UP001194696"/>
    </source>
</evidence>
<keyword evidence="3" id="KW-0963">Cytoplasm</keyword>
<dbReference type="PROSITE" id="PS50096">
    <property type="entry name" value="IQ"/>
    <property type="match status" value="1"/>
</dbReference>
<proteinExistence type="predicted"/>
<evidence type="ECO:0000256" key="1">
    <source>
        <dbReference type="ARBA" id="ARBA00004123"/>
    </source>
</evidence>
<gene>
    <name evidence="6" type="ORF">BGZ96_002109</name>
</gene>
<accession>A0ABQ7KA87</accession>
<organism evidence="6 7">
    <name type="scientific">Linnemannia gamsii</name>
    <dbReference type="NCBI Taxonomy" id="64522"/>
    <lineage>
        <taxon>Eukaryota</taxon>
        <taxon>Fungi</taxon>
        <taxon>Fungi incertae sedis</taxon>
        <taxon>Mucoromycota</taxon>
        <taxon>Mortierellomycotina</taxon>
        <taxon>Mortierellomycetes</taxon>
        <taxon>Mortierellales</taxon>
        <taxon>Mortierellaceae</taxon>
        <taxon>Linnemannia</taxon>
    </lineage>
</organism>
<feature type="region of interest" description="Disordered" evidence="5">
    <location>
        <begin position="1"/>
        <end position="91"/>
    </location>
</feature>
<evidence type="ECO:0000256" key="5">
    <source>
        <dbReference type="SAM" id="MobiDB-lite"/>
    </source>
</evidence>
<evidence type="ECO:0000256" key="3">
    <source>
        <dbReference type="ARBA" id="ARBA00022490"/>
    </source>
</evidence>
<keyword evidence="7" id="KW-1185">Reference proteome</keyword>
<dbReference type="SMART" id="SM00015">
    <property type="entry name" value="IQ"/>
    <property type="match status" value="1"/>
</dbReference>
<evidence type="ECO:0000256" key="4">
    <source>
        <dbReference type="ARBA" id="ARBA00023242"/>
    </source>
</evidence>
<dbReference type="InterPro" id="IPR044159">
    <property type="entry name" value="IQM"/>
</dbReference>
<evidence type="ECO:0000256" key="2">
    <source>
        <dbReference type="ARBA" id="ARBA00004496"/>
    </source>
</evidence>
<dbReference type="EMBL" id="JAAAIM010000139">
    <property type="protein sequence ID" value="KAG0293886.1"/>
    <property type="molecule type" value="Genomic_DNA"/>
</dbReference>
<reference evidence="6 7" key="1">
    <citation type="journal article" date="2020" name="Fungal Divers.">
        <title>Resolving the Mortierellaceae phylogeny through synthesis of multi-gene phylogenetics and phylogenomics.</title>
        <authorList>
            <person name="Vandepol N."/>
            <person name="Liber J."/>
            <person name="Desiro A."/>
            <person name="Na H."/>
            <person name="Kennedy M."/>
            <person name="Barry K."/>
            <person name="Grigoriev I.V."/>
            <person name="Miller A.N."/>
            <person name="O'Donnell K."/>
            <person name="Stajich J.E."/>
            <person name="Bonito G."/>
        </authorList>
    </citation>
    <scope>NUCLEOTIDE SEQUENCE [LARGE SCALE GENOMIC DNA]</scope>
    <source>
        <strain evidence="6 7">AD045</strain>
    </source>
</reference>
<dbReference type="PANTHER" id="PTHR31250">
    <property type="entry name" value="IQ DOMAIN-CONTAINING PROTEIN IQM3"/>
    <property type="match status" value="1"/>
</dbReference>
<evidence type="ECO:0008006" key="8">
    <source>
        <dbReference type="Google" id="ProtNLM"/>
    </source>
</evidence>
<feature type="region of interest" description="Disordered" evidence="5">
    <location>
        <begin position="145"/>
        <end position="169"/>
    </location>
</feature>
<sequence length="451" mass="50767">MSTVAANPLIQEENSSKREPSQAPAQRPVGSQPTINKRDSNQHLLRRHDQDQRKVDTEHQNDAVEAVEPLKTENKPSVVTEPFSEKEDQRQHEAAIIIQSVCRGYQARRDLYGPALTASQKWRNLVDHSRIELIHRLDAIDHQAQEGSNQGPDDPIQPSSPLSPPNDNRTRMAWRRAEFLSSRLGKGSNGISAEEALILRTEHWLEMSDKKHRYGSNLKVYHAYWLAQSTSQNFFYWLDKGDGKEVDLDEKPRMQLDEQSVHYLQEHERAQYAVHVVNGLLYYKQSGQRVHTLPTSIKADDNIDASQILPDTNEHDDEATRLEKKKIRNKAKFIYVTDPQGVLYIAQKVKGQFHHSSFLGGGTVCAAGGILVNQGKLIAVNPKSGHYRPGQRHFDRLLSDLEQMGISLEGVKVSKGILEAGLDGDGNEPGVKGSSDRLVTPLEKTDAIRKL</sequence>
<dbReference type="PANTHER" id="PTHR31250:SF27">
    <property type="entry name" value="IQ DOMAIN-CONTAINING PROTEIN IQM5"/>
    <property type="match status" value="1"/>
</dbReference>
<dbReference type="Pfam" id="PF00612">
    <property type="entry name" value="IQ"/>
    <property type="match status" value="1"/>
</dbReference>
<name>A0ABQ7KA87_9FUNG</name>
<protein>
    <recommendedName>
        <fullName evidence="8">IQ calmodulin-binding motif protein</fullName>
    </recommendedName>
</protein>
<keyword evidence="4" id="KW-0539">Nucleus</keyword>
<comment type="subcellular location">
    <subcellularLocation>
        <location evidence="2">Cytoplasm</location>
    </subcellularLocation>
    <subcellularLocation>
        <location evidence="1">Nucleus</location>
    </subcellularLocation>
</comment>
<comment type="caution">
    <text evidence="6">The sequence shown here is derived from an EMBL/GenBank/DDBJ whole genome shotgun (WGS) entry which is preliminary data.</text>
</comment>